<dbReference type="Proteomes" id="UP000314294">
    <property type="component" value="Unassembled WGS sequence"/>
</dbReference>
<sequence>MAVNMVAQNNFRFKRGARFIFSTMMTNLTHPQTKRQHQFNIRNKIDPQYIGGIFLGFSTCTTPTEHEEGEASSAANKPLSKKLPGPHTLARCCSCCRSIRLPGLQRAGRPPACRVYKLCTSKDQDIQHVFLTRSRKLQSFISLLWTEPRLRSLKVDSYAKMRRRVENGQIKHITEVWLFGRPWAVIVSLVGLLEGPILLQVCNFGFKLKSEKVYTKQEAHGRQKLMSQSHDEDICHRSYGEGMLVWLNNPTESITKLAPHWKGPNRVEQALASSGEAALAYRIINPLDPLEPARISYEMIWRGVVGKQGLLRNPELTGKWMQVCSSHTEPARYRDGKHTEWLGDRVAMAQLVARRDHNSRMRREYRFHGVAQEYCLRVRTLVVDSSDLSVSDASCLVSRPHAMALLMRLDRRSG</sequence>
<comment type="caution">
    <text evidence="1">The sequence shown here is derived from an EMBL/GenBank/DDBJ whole genome shotgun (WGS) entry which is preliminary data.</text>
</comment>
<accession>A0A4Z2IHK2</accession>
<proteinExistence type="predicted"/>
<evidence type="ECO:0000313" key="1">
    <source>
        <dbReference type="EMBL" id="TNN77165.1"/>
    </source>
</evidence>
<dbReference type="EMBL" id="SRLO01000086">
    <property type="protein sequence ID" value="TNN77165.1"/>
    <property type="molecule type" value="Genomic_DNA"/>
</dbReference>
<evidence type="ECO:0000313" key="2">
    <source>
        <dbReference type="Proteomes" id="UP000314294"/>
    </source>
</evidence>
<dbReference type="AlphaFoldDB" id="A0A4Z2IHK2"/>
<reference evidence="1 2" key="1">
    <citation type="submission" date="2019-03" db="EMBL/GenBank/DDBJ databases">
        <title>First draft genome of Liparis tanakae, snailfish: a comprehensive survey of snailfish specific genes.</title>
        <authorList>
            <person name="Kim W."/>
            <person name="Song I."/>
            <person name="Jeong J.-H."/>
            <person name="Kim D."/>
            <person name="Kim S."/>
            <person name="Ryu S."/>
            <person name="Song J.Y."/>
            <person name="Lee S.K."/>
        </authorList>
    </citation>
    <scope>NUCLEOTIDE SEQUENCE [LARGE SCALE GENOMIC DNA]</scope>
    <source>
        <tissue evidence="1">Muscle</tissue>
    </source>
</reference>
<keyword evidence="2" id="KW-1185">Reference proteome</keyword>
<gene>
    <name evidence="1" type="ORF">EYF80_012634</name>
</gene>
<protein>
    <submittedName>
        <fullName evidence="1">Uncharacterized protein</fullName>
    </submittedName>
</protein>
<organism evidence="1 2">
    <name type="scientific">Liparis tanakae</name>
    <name type="common">Tanaka's snailfish</name>
    <dbReference type="NCBI Taxonomy" id="230148"/>
    <lineage>
        <taxon>Eukaryota</taxon>
        <taxon>Metazoa</taxon>
        <taxon>Chordata</taxon>
        <taxon>Craniata</taxon>
        <taxon>Vertebrata</taxon>
        <taxon>Euteleostomi</taxon>
        <taxon>Actinopterygii</taxon>
        <taxon>Neopterygii</taxon>
        <taxon>Teleostei</taxon>
        <taxon>Neoteleostei</taxon>
        <taxon>Acanthomorphata</taxon>
        <taxon>Eupercaria</taxon>
        <taxon>Perciformes</taxon>
        <taxon>Cottioidei</taxon>
        <taxon>Cottales</taxon>
        <taxon>Liparidae</taxon>
        <taxon>Liparis</taxon>
    </lineage>
</organism>
<name>A0A4Z2IHK2_9TELE</name>